<evidence type="ECO:0000313" key="11">
    <source>
        <dbReference type="Proteomes" id="UP000280726"/>
    </source>
</evidence>
<dbReference type="PANTHER" id="PTHR42711:SF18">
    <property type="entry name" value="ABC TRANSPORTER, ATP-BINDING PROTEIN"/>
    <property type="match status" value="1"/>
</dbReference>
<evidence type="ECO:0000313" key="10">
    <source>
        <dbReference type="EMBL" id="RPF29144.1"/>
    </source>
</evidence>
<evidence type="ECO:0000256" key="8">
    <source>
        <dbReference type="ARBA" id="ARBA00023251"/>
    </source>
</evidence>
<evidence type="ECO:0000256" key="5">
    <source>
        <dbReference type="ARBA" id="ARBA00022840"/>
    </source>
</evidence>
<evidence type="ECO:0000256" key="7">
    <source>
        <dbReference type="ARBA" id="ARBA00023136"/>
    </source>
</evidence>
<dbReference type="PANTHER" id="PTHR42711">
    <property type="entry name" value="ABC TRANSPORTER ATP-BINDING PROTEIN"/>
    <property type="match status" value="1"/>
</dbReference>
<reference evidence="10 11" key="1">
    <citation type="submission" date="2018-11" db="EMBL/GenBank/DDBJ databases">
        <title>Sequencing the genomes of 1000 actinobacteria strains.</title>
        <authorList>
            <person name="Klenk H.-P."/>
        </authorList>
    </citation>
    <scope>NUCLEOTIDE SEQUENCE [LARGE SCALE GENOMIC DNA]</scope>
    <source>
        <strain evidence="10 11">DSM 14418</strain>
    </source>
</reference>
<sequence length="289" mass="30921">MSGQPAIVATDLSFSYGDHRAVDGVTFAVAPGEILGFLGPNGAGKSTTIKMLTGQLAPGGGTVEVLGLPMPARRTEIQSRIGVCFEEKNLYPAMSAAENLRFFARLFGIRGFDPAPLLERVGLAERAKDRVSDFSKGMRQRLMMARALVNTPDVLFLDEPTDGLDPVSARTIRALVVEETRRGAAVLLTTHDMVEADELSDRVAFINAGRVLVLDTPERLKLAHGERSVRVRSLGSDGAVAEHLVLLDAADTAERIGAAVRAGEVLTVHTEEATLEDIFVLYAGRGLAS</sequence>
<dbReference type="InterPro" id="IPR003439">
    <property type="entry name" value="ABC_transporter-like_ATP-bd"/>
</dbReference>
<dbReference type="InterPro" id="IPR027417">
    <property type="entry name" value="P-loop_NTPase"/>
</dbReference>
<dbReference type="OrthoDB" id="9804819at2"/>
<gene>
    <name evidence="10" type="ORF">EDD32_3704</name>
</gene>
<evidence type="ECO:0000256" key="3">
    <source>
        <dbReference type="ARBA" id="ARBA00022475"/>
    </source>
</evidence>
<organism evidence="10 11">
    <name type="scientific">Georgenia muralis</name>
    <dbReference type="NCBI Taxonomy" id="154117"/>
    <lineage>
        <taxon>Bacteria</taxon>
        <taxon>Bacillati</taxon>
        <taxon>Actinomycetota</taxon>
        <taxon>Actinomycetes</taxon>
        <taxon>Micrococcales</taxon>
        <taxon>Bogoriellaceae</taxon>
        <taxon>Georgenia</taxon>
    </lineage>
</organism>
<protein>
    <submittedName>
        <fullName evidence="10">ABC-2 type transport system ATP-binding protein</fullName>
    </submittedName>
</protein>
<dbReference type="InterPro" id="IPR017871">
    <property type="entry name" value="ABC_transporter-like_CS"/>
</dbReference>
<dbReference type="GO" id="GO:0016887">
    <property type="term" value="F:ATP hydrolysis activity"/>
    <property type="evidence" value="ECO:0007669"/>
    <property type="project" value="InterPro"/>
</dbReference>
<dbReference type="SMART" id="SM00382">
    <property type="entry name" value="AAA"/>
    <property type="match status" value="1"/>
</dbReference>
<dbReference type="GO" id="GO:0046677">
    <property type="term" value="P:response to antibiotic"/>
    <property type="evidence" value="ECO:0007669"/>
    <property type="project" value="UniProtKB-KW"/>
</dbReference>
<name>A0A3N4ZAP0_9MICO</name>
<dbReference type="CDD" id="cd03230">
    <property type="entry name" value="ABC_DR_subfamily_A"/>
    <property type="match status" value="1"/>
</dbReference>
<dbReference type="Pfam" id="PF00005">
    <property type="entry name" value="ABC_tran"/>
    <property type="match status" value="1"/>
</dbReference>
<keyword evidence="8" id="KW-0046">Antibiotic resistance</keyword>
<comment type="caution">
    <text evidence="10">The sequence shown here is derived from an EMBL/GenBank/DDBJ whole genome shotgun (WGS) entry which is preliminary data.</text>
</comment>
<dbReference type="RefSeq" id="WP_123919886.1">
    <property type="nucleotide sequence ID" value="NZ_RKRA01000001.1"/>
</dbReference>
<evidence type="ECO:0000256" key="1">
    <source>
        <dbReference type="ARBA" id="ARBA00004202"/>
    </source>
</evidence>
<dbReference type="InterPro" id="IPR003593">
    <property type="entry name" value="AAA+_ATPase"/>
</dbReference>
<dbReference type="Gene3D" id="3.40.50.300">
    <property type="entry name" value="P-loop containing nucleotide triphosphate hydrolases"/>
    <property type="match status" value="1"/>
</dbReference>
<dbReference type="SUPFAM" id="SSF52540">
    <property type="entry name" value="P-loop containing nucleoside triphosphate hydrolases"/>
    <property type="match status" value="1"/>
</dbReference>
<keyword evidence="2" id="KW-0813">Transport</keyword>
<keyword evidence="11" id="KW-1185">Reference proteome</keyword>
<keyword evidence="4" id="KW-0547">Nucleotide-binding</keyword>
<evidence type="ECO:0000256" key="2">
    <source>
        <dbReference type="ARBA" id="ARBA00022448"/>
    </source>
</evidence>
<dbReference type="PROSITE" id="PS50893">
    <property type="entry name" value="ABC_TRANSPORTER_2"/>
    <property type="match status" value="1"/>
</dbReference>
<dbReference type="EMBL" id="RKRA01000001">
    <property type="protein sequence ID" value="RPF29144.1"/>
    <property type="molecule type" value="Genomic_DNA"/>
</dbReference>
<dbReference type="GO" id="GO:0005886">
    <property type="term" value="C:plasma membrane"/>
    <property type="evidence" value="ECO:0007669"/>
    <property type="project" value="UniProtKB-SubCell"/>
</dbReference>
<keyword evidence="7" id="KW-0472">Membrane</keyword>
<keyword evidence="3" id="KW-1003">Cell membrane</keyword>
<evidence type="ECO:0000256" key="4">
    <source>
        <dbReference type="ARBA" id="ARBA00022741"/>
    </source>
</evidence>
<comment type="subcellular location">
    <subcellularLocation>
        <location evidence="1">Cell membrane</location>
        <topology evidence="1">Peripheral membrane protein</topology>
    </subcellularLocation>
</comment>
<dbReference type="InterPro" id="IPR050763">
    <property type="entry name" value="ABC_transporter_ATP-binding"/>
</dbReference>
<feature type="domain" description="ABC transporter" evidence="9">
    <location>
        <begin position="7"/>
        <end position="233"/>
    </location>
</feature>
<proteinExistence type="predicted"/>
<dbReference type="AlphaFoldDB" id="A0A3N4ZAP0"/>
<keyword evidence="5 10" id="KW-0067">ATP-binding</keyword>
<dbReference type="PROSITE" id="PS00211">
    <property type="entry name" value="ABC_TRANSPORTER_1"/>
    <property type="match status" value="1"/>
</dbReference>
<keyword evidence="6" id="KW-1278">Translocase</keyword>
<dbReference type="GO" id="GO:0005524">
    <property type="term" value="F:ATP binding"/>
    <property type="evidence" value="ECO:0007669"/>
    <property type="project" value="UniProtKB-KW"/>
</dbReference>
<accession>A0A3N4ZAP0</accession>
<evidence type="ECO:0000259" key="9">
    <source>
        <dbReference type="PROSITE" id="PS50893"/>
    </source>
</evidence>
<evidence type="ECO:0000256" key="6">
    <source>
        <dbReference type="ARBA" id="ARBA00022967"/>
    </source>
</evidence>
<dbReference type="FunFam" id="3.40.50.300:FF:000589">
    <property type="entry name" value="ABC transporter, ATP-binding subunit"/>
    <property type="match status" value="1"/>
</dbReference>
<dbReference type="Proteomes" id="UP000280726">
    <property type="component" value="Unassembled WGS sequence"/>
</dbReference>